<dbReference type="RefSeq" id="WP_087649123.1">
    <property type="nucleotide sequence ID" value="NZ_FCON02000159.1"/>
</dbReference>
<dbReference type="EMBL" id="FCON02000159">
    <property type="protein sequence ID" value="SAL84394.1"/>
    <property type="molecule type" value="Genomic_DNA"/>
</dbReference>
<keyword evidence="2" id="KW-1185">Reference proteome</keyword>
<protein>
    <recommendedName>
        <fullName evidence="3">DUF1840 domain-containing protein</fullName>
    </recommendedName>
</protein>
<name>A0A158KTI1_9BURK</name>
<dbReference type="OrthoDB" id="5296629at2"/>
<proteinExistence type="predicted"/>
<organism evidence="1 2">
    <name type="scientific">Caballeronia choica</name>
    <dbReference type="NCBI Taxonomy" id="326476"/>
    <lineage>
        <taxon>Bacteria</taxon>
        <taxon>Pseudomonadati</taxon>
        <taxon>Pseudomonadota</taxon>
        <taxon>Betaproteobacteria</taxon>
        <taxon>Burkholderiales</taxon>
        <taxon>Burkholderiaceae</taxon>
        <taxon>Caballeronia</taxon>
    </lineage>
</organism>
<sequence length="106" mass="11705">MLITFQSTASPDVVMLKNLAQYLLGLIGKRLGTRGVIQHDELPRAIAQLETAIQKDGVEQATLDALHHSPQVPSDPDRGGLSHRAWPLLDMMREADKQDANIIWGL</sequence>
<evidence type="ECO:0000313" key="1">
    <source>
        <dbReference type="EMBL" id="SAL84394.1"/>
    </source>
</evidence>
<gene>
    <name evidence="1" type="ORF">AWB68_07285</name>
</gene>
<dbReference type="AlphaFoldDB" id="A0A158KTI1"/>
<dbReference type="Pfam" id="PF08895">
    <property type="entry name" value="DUF1840"/>
    <property type="match status" value="1"/>
</dbReference>
<evidence type="ECO:0008006" key="3">
    <source>
        <dbReference type="Google" id="ProtNLM"/>
    </source>
</evidence>
<reference evidence="1" key="1">
    <citation type="submission" date="2016-01" db="EMBL/GenBank/DDBJ databases">
        <authorList>
            <person name="Peeters C."/>
        </authorList>
    </citation>
    <scope>NUCLEOTIDE SEQUENCE [LARGE SCALE GENOMIC DNA]</scope>
    <source>
        <strain evidence="1">LMG 22940</strain>
    </source>
</reference>
<accession>A0A158KTI1</accession>
<dbReference type="InterPro" id="IPR014991">
    <property type="entry name" value="DUF1840"/>
</dbReference>
<comment type="caution">
    <text evidence="1">The sequence shown here is derived from an EMBL/GenBank/DDBJ whole genome shotgun (WGS) entry which is preliminary data.</text>
</comment>
<dbReference type="Proteomes" id="UP000054770">
    <property type="component" value="Unassembled WGS sequence"/>
</dbReference>
<evidence type="ECO:0000313" key="2">
    <source>
        <dbReference type="Proteomes" id="UP000054770"/>
    </source>
</evidence>